<sequence>MSNVFVSEIFKISNDFLIKMEEENVLILSWNVANIACLDLNTLLYKFNIENYDKIILALQEAVNLTKKSILFEHPTKRVIYEEGYVLKKDKIDKNDEDAVYLNLFSMSFIKTIVITKKPFLHNTINVSIGPFWYINKGFLIMQINTLIIANVHLPPYLKNEKKRTNVLSNLKNILITQSKKEEKYKNFKLFLVGDFNFRNNFVESKRLLKLFEGHLKEENIEFLQTYKYIKGMNEFDNRRIPAYCDRIFYGFLVKSELEENQPDFYKIKEYNSILNEIASDHKPVYLDCTIKHDTNDKEGKFEMLQFNNSNLNAFFCNFYVLCTEKSELTFFTIIFVLMCIGLVSK</sequence>
<dbReference type="SMART" id="SM00128">
    <property type="entry name" value="IPPc"/>
    <property type="match status" value="1"/>
</dbReference>
<evidence type="ECO:0000259" key="1">
    <source>
        <dbReference type="SMART" id="SM00128"/>
    </source>
</evidence>
<dbReference type="InterPro" id="IPR046985">
    <property type="entry name" value="IP5"/>
</dbReference>
<dbReference type="InterPro" id="IPR036691">
    <property type="entry name" value="Endo/exonu/phosph_ase_sf"/>
</dbReference>
<protein>
    <submittedName>
        <fullName evidence="2">Inositol polyphosphate 5-phosphatase 11</fullName>
    </submittedName>
</protein>
<dbReference type="Proteomes" id="UP000192758">
    <property type="component" value="Unassembled WGS sequence"/>
</dbReference>
<dbReference type="EMBL" id="MNPJ01000014">
    <property type="protein sequence ID" value="OQS55131.1"/>
    <property type="molecule type" value="Genomic_DNA"/>
</dbReference>
<dbReference type="SUPFAM" id="SSF56219">
    <property type="entry name" value="DNase I-like"/>
    <property type="match status" value="1"/>
</dbReference>
<dbReference type="PANTHER" id="PTHR11200:SF300">
    <property type="entry name" value="TYPE II INOSITOL 1,4,5-TRISPHOSPHATE 5-PHOSPHATASE"/>
    <property type="match status" value="1"/>
</dbReference>
<dbReference type="InterPro" id="IPR000300">
    <property type="entry name" value="IPPc"/>
</dbReference>
<dbReference type="PANTHER" id="PTHR11200">
    <property type="entry name" value="INOSITOL 5-PHOSPHATASE"/>
    <property type="match status" value="1"/>
</dbReference>
<dbReference type="VEuPathDB" id="MicrosporidiaDB:EHP00_278"/>
<gene>
    <name evidence="2" type="ORF">EHP00_278</name>
</gene>
<keyword evidence="3" id="KW-1185">Reference proteome</keyword>
<dbReference type="OrthoDB" id="2190565at2759"/>
<name>A0A1W0E7C1_9MICR</name>
<organism evidence="2 3">
    <name type="scientific">Ecytonucleospora hepatopenaei</name>
    <dbReference type="NCBI Taxonomy" id="646526"/>
    <lineage>
        <taxon>Eukaryota</taxon>
        <taxon>Fungi</taxon>
        <taxon>Fungi incertae sedis</taxon>
        <taxon>Microsporidia</taxon>
        <taxon>Enterocytozoonidae</taxon>
        <taxon>Ecytonucleospora</taxon>
    </lineage>
</organism>
<reference evidence="2 3" key="1">
    <citation type="journal article" date="2017" name="Environ. Microbiol.">
        <title>Decay of the glycolytic pathway and adaptation to intranuclear parasitism within Enterocytozoonidae microsporidia.</title>
        <authorList>
            <person name="Wiredu Boakye D."/>
            <person name="Jaroenlak P."/>
            <person name="Prachumwat A."/>
            <person name="Williams T.A."/>
            <person name="Bateman K.S."/>
            <person name="Itsathitphaisarn O."/>
            <person name="Sritunyalucksana K."/>
            <person name="Paszkiewicz K.H."/>
            <person name="Moore K.A."/>
            <person name="Stentiford G.D."/>
            <person name="Williams B.A."/>
        </authorList>
    </citation>
    <scope>NUCLEOTIDE SEQUENCE [LARGE SCALE GENOMIC DNA]</scope>
    <source>
        <strain evidence="2 3">TH1</strain>
    </source>
</reference>
<dbReference type="GO" id="GO:0046856">
    <property type="term" value="P:phosphatidylinositol dephosphorylation"/>
    <property type="evidence" value="ECO:0007669"/>
    <property type="project" value="InterPro"/>
</dbReference>
<evidence type="ECO:0000313" key="3">
    <source>
        <dbReference type="Proteomes" id="UP000192758"/>
    </source>
</evidence>
<evidence type="ECO:0000313" key="2">
    <source>
        <dbReference type="EMBL" id="OQS55131.1"/>
    </source>
</evidence>
<dbReference type="AlphaFoldDB" id="A0A1W0E7C1"/>
<proteinExistence type="predicted"/>
<comment type="caution">
    <text evidence="2">The sequence shown here is derived from an EMBL/GenBank/DDBJ whole genome shotgun (WGS) entry which is preliminary data.</text>
</comment>
<dbReference type="Gene3D" id="3.60.10.10">
    <property type="entry name" value="Endonuclease/exonuclease/phosphatase"/>
    <property type="match status" value="1"/>
</dbReference>
<feature type="domain" description="Inositol polyphosphate-related phosphatase" evidence="1">
    <location>
        <begin position="21"/>
        <end position="297"/>
    </location>
</feature>
<dbReference type="Pfam" id="PF22669">
    <property type="entry name" value="Exo_endo_phos2"/>
    <property type="match status" value="2"/>
</dbReference>
<dbReference type="STRING" id="646526.A0A1W0E7C1"/>
<dbReference type="GO" id="GO:0004439">
    <property type="term" value="F:phosphatidylinositol-4,5-bisphosphate 5-phosphatase activity"/>
    <property type="evidence" value="ECO:0007669"/>
    <property type="project" value="TreeGrafter"/>
</dbReference>
<accession>A0A1W0E7C1</accession>